<name>A0AAV4VHY9_CAEEX</name>
<keyword evidence="12" id="KW-1185">Reference proteome</keyword>
<dbReference type="GO" id="GO:0006887">
    <property type="term" value="P:exocytosis"/>
    <property type="evidence" value="ECO:0007669"/>
    <property type="project" value="UniProtKB-KW"/>
</dbReference>
<keyword evidence="7" id="KW-0528">Neurotoxin</keyword>
<keyword evidence="5" id="KW-1052">Target cell membrane</keyword>
<evidence type="ECO:0000256" key="7">
    <source>
        <dbReference type="ARBA" id="ARBA00022699"/>
    </source>
</evidence>
<keyword evidence="4" id="KW-0964">Secreted</keyword>
<keyword evidence="6" id="KW-0800">Toxin</keyword>
<evidence type="ECO:0000313" key="12">
    <source>
        <dbReference type="Proteomes" id="UP001054945"/>
    </source>
</evidence>
<evidence type="ECO:0000256" key="10">
    <source>
        <dbReference type="SAM" id="MobiDB-lite"/>
    </source>
</evidence>
<dbReference type="EMBL" id="BPLR01014579">
    <property type="protein sequence ID" value="GIY69728.1"/>
    <property type="molecule type" value="Genomic_DNA"/>
</dbReference>
<feature type="region of interest" description="Disordered" evidence="10">
    <location>
        <begin position="78"/>
        <end position="111"/>
    </location>
</feature>
<evidence type="ECO:0000256" key="2">
    <source>
        <dbReference type="ARBA" id="ARBA00004613"/>
    </source>
</evidence>
<dbReference type="Gene3D" id="1.25.40.20">
    <property type="entry name" value="Ankyrin repeat-containing domain"/>
    <property type="match status" value="1"/>
</dbReference>
<dbReference type="GO" id="GO:0044218">
    <property type="term" value="C:other organism cell membrane"/>
    <property type="evidence" value="ECO:0007669"/>
    <property type="project" value="UniProtKB-KW"/>
</dbReference>
<keyword evidence="3" id="KW-0268">Exocytosis</keyword>
<dbReference type="AlphaFoldDB" id="A0AAV4VHY9"/>
<evidence type="ECO:0000256" key="9">
    <source>
        <dbReference type="ARBA" id="ARBA00023298"/>
    </source>
</evidence>
<organism evidence="11 12">
    <name type="scientific">Caerostris extrusa</name>
    <name type="common">Bark spider</name>
    <name type="synonym">Caerostris bankana</name>
    <dbReference type="NCBI Taxonomy" id="172846"/>
    <lineage>
        <taxon>Eukaryota</taxon>
        <taxon>Metazoa</taxon>
        <taxon>Ecdysozoa</taxon>
        <taxon>Arthropoda</taxon>
        <taxon>Chelicerata</taxon>
        <taxon>Arachnida</taxon>
        <taxon>Araneae</taxon>
        <taxon>Araneomorphae</taxon>
        <taxon>Entelegynae</taxon>
        <taxon>Araneoidea</taxon>
        <taxon>Araneidae</taxon>
        <taxon>Caerostris</taxon>
    </lineage>
</organism>
<evidence type="ECO:0000313" key="11">
    <source>
        <dbReference type="EMBL" id="GIY69728.1"/>
    </source>
</evidence>
<dbReference type="GO" id="GO:0005576">
    <property type="term" value="C:extracellular region"/>
    <property type="evidence" value="ECO:0007669"/>
    <property type="project" value="UniProtKB-SubCell"/>
</dbReference>
<evidence type="ECO:0000256" key="8">
    <source>
        <dbReference type="ARBA" id="ARBA00023028"/>
    </source>
</evidence>
<keyword evidence="8" id="KW-0638">Presynaptic neurotoxin</keyword>
<evidence type="ECO:0008006" key="13">
    <source>
        <dbReference type="Google" id="ProtNLM"/>
    </source>
</evidence>
<proteinExistence type="predicted"/>
<dbReference type="Proteomes" id="UP001054945">
    <property type="component" value="Unassembled WGS sequence"/>
</dbReference>
<feature type="compositionally biased region" description="Basic and acidic residues" evidence="10">
    <location>
        <begin position="92"/>
        <end position="111"/>
    </location>
</feature>
<reference evidence="11 12" key="1">
    <citation type="submission" date="2021-06" db="EMBL/GenBank/DDBJ databases">
        <title>Caerostris extrusa draft genome.</title>
        <authorList>
            <person name="Kono N."/>
            <person name="Arakawa K."/>
        </authorList>
    </citation>
    <scope>NUCLEOTIDE SEQUENCE [LARGE SCALE GENOMIC DNA]</scope>
</reference>
<protein>
    <recommendedName>
        <fullName evidence="13">Ankyrin repeat domain-containing protein</fullName>
    </recommendedName>
</protein>
<keyword evidence="9" id="KW-1053">Target membrane</keyword>
<evidence type="ECO:0000256" key="6">
    <source>
        <dbReference type="ARBA" id="ARBA00022656"/>
    </source>
</evidence>
<evidence type="ECO:0000256" key="5">
    <source>
        <dbReference type="ARBA" id="ARBA00022537"/>
    </source>
</evidence>
<sequence length="111" mass="12849">MSYDPEHPLHIIDGMETQPFTFSAAMGRSKLTRILLEAGCDQKLRNNQGEMARDIAERKEFTEVIKLLDNPPVTVIHVEQQIKKPTKSSKKREKDSKHFSGQWSERKERQA</sequence>
<evidence type="ECO:0000256" key="1">
    <source>
        <dbReference type="ARBA" id="ARBA00004175"/>
    </source>
</evidence>
<keyword evidence="9" id="KW-0472">Membrane</keyword>
<dbReference type="InterPro" id="IPR036770">
    <property type="entry name" value="Ankyrin_rpt-contain_sf"/>
</dbReference>
<gene>
    <name evidence="11" type="ORF">CEXT_215741</name>
</gene>
<evidence type="ECO:0000256" key="3">
    <source>
        <dbReference type="ARBA" id="ARBA00022483"/>
    </source>
</evidence>
<evidence type="ECO:0000256" key="4">
    <source>
        <dbReference type="ARBA" id="ARBA00022525"/>
    </source>
</evidence>
<comment type="subcellular location">
    <subcellularLocation>
        <location evidence="2">Secreted</location>
    </subcellularLocation>
    <subcellularLocation>
        <location evidence="1">Target cell membrane</location>
    </subcellularLocation>
</comment>
<accession>A0AAV4VHY9</accession>
<dbReference type="GO" id="GO:0044231">
    <property type="term" value="C:host cell presynaptic membrane"/>
    <property type="evidence" value="ECO:0007669"/>
    <property type="project" value="UniProtKB-KW"/>
</dbReference>
<dbReference type="GO" id="GO:0090729">
    <property type="term" value="F:toxin activity"/>
    <property type="evidence" value="ECO:0007669"/>
    <property type="project" value="UniProtKB-KW"/>
</dbReference>
<comment type="caution">
    <text evidence="11">The sequence shown here is derived from an EMBL/GenBank/DDBJ whole genome shotgun (WGS) entry which is preliminary data.</text>
</comment>
<dbReference type="SUPFAM" id="SSF48403">
    <property type="entry name" value="Ankyrin repeat"/>
    <property type="match status" value="1"/>
</dbReference>